<gene>
    <name evidence="1" type="ORF">COX64_03995</name>
</gene>
<comment type="caution">
    <text evidence="1">The sequence shown here is derived from an EMBL/GenBank/DDBJ whole genome shotgun (WGS) entry which is preliminary data.</text>
</comment>
<dbReference type="AlphaFoldDB" id="A0A2M7W141"/>
<evidence type="ECO:0000313" key="1">
    <source>
        <dbReference type="EMBL" id="PJA12858.1"/>
    </source>
</evidence>
<dbReference type="Proteomes" id="UP000228952">
    <property type="component" value="Unassembled WGS sequence"/>
</dbReference>
<reference evidence="2" key="1">
    <citation type="submission" date="2017-09" db="EMBL/GenBank/DDBJ databases">
        <title>Depth-based differentiation of microbial function through sediment-hosted aquifers and enrichment of novel symbionts in the deep terrestrial subsurface.</title>
        <authorList>
            <person name="Probst A.J."/>
            <person name="Ladd B."/>
            <person name="Jarett J.K."/>
            <person name="Geller-Mcgrath D.E."/>
            <person name="Sieber C.M.K."/>
            <person name="Emerson J.B."/>
            <person name="Anantharaman K."/>
            <person name="Thomas B.C."/>
            <person name="Malmstrom R."/>
            <person name="Stieglmeier M."/>
            <person name="Klingl A."/>
            <person name="Woyke T."/>
            <person name="Ryan C.M."/>
            <person name="Banfield J.F."/>
        </authorList>
    </citation>
    <scope>NUCLEOTIDE SEQUENCE [LARGE SCALE GENOMIC DNA]</scope>
</reference>
<sequence length="61" mass="6734">MFRNGLRHKLFGSFNGTIHGRVPQEQATLVIQKYGYAASSTAIGASVRTEKGQIVLTELQR</sequence>
<protein>
    <submittedName>
        <fullName evidence="1">Uncharacterized protein</fullName>
    </submittedName>
</protein>
<organism evidence="1 2">
    <name type="scientific">Candidatus Dojkabacteria bacterium CG_4_10_14_0_2_um_filter_Dojkabacteria_WS6_41_15</name>
    <dbReference type="NCBI Taxonomy" id="2014249"/>
    <lineage>
        <taxon>Bacteria</taxon>
        <taxon>Candidatus Dojkabacteria</taxon>
    </lineage>
</organism>
<accession>A0A2M7W141</accession>
<name>A0A2M7W141_9BACT</name>
<evidence type="ECO:0000313" key="2">
    <source>
        <dbReference type="Proteomes" id="UP000228952"/>
    </source>
</evidence>
<proteinExistence type="predicted"/>
<dbReference type="EMBL" id="PFQB01000101">
    <property type="protein sequence ID" value="PJA12858.1"/>
    <property type="molecule type" value="Genomic_DNA"/>
</dbReference>